<reference evidence="3" key="1">
    <citation type="submission" date="2024-07" db="EMBL/GenBank/DDBJ databases">
        <authorList>
            <person name="Yu S.T."/>
        </authorList>
    </citation>
    <scope>NUCLEOTIDE SEQUENCE</scope>
    <source>
        <strain evidence="3">R08</strain>
    </source>
</reference>
<feature type="compositionally biased region" description="Basic and acidic residues" evidence="1">
    <location>
        <begin position="171"/>
        <end position="191"/>
    </location>
</feature>
<evidence type="ECO:0000256" key="1">
    <source>
        <dbReference type="SAM" id="MobiDB-lite"/>
    </source>
</evidence>
<feature type="compositionally biased region" description="Polar residues" evidence="1">
    <location>
        <begin position="268"/>
        <end position="279"/>
    </location>
</feature>
<dbReference type="InterPro" id="IPR029121">
    <property type="entry name" value="Ntox11"/>
</dbReference>
<accession>A0AB39MN67</accession>
<evidence type="ECO:0000313" key="3">
    <source>
        <dbReference type="EMBL" id="XDQ07447.1"/>
    </source>
</evidence>
<dbReference type="AlphaFoldDB" id="A0AB39MN67"/>
<gene>
    <name evidence="3" type="ORF">AB5J58_47910</name>
</gene>
<dbReference type="RefSeq" id="WP_369192230.1">
    <property type="nucleotide sequence ID" value="NZ_CP163431.1"/>
</dbReference>
<evidence type="ECO:0000259" key="2">
    <source>
        <dbReference type="Pfam" id="PF15521"/>
    </source>
</evidence>
<feature type="region of interest" description="Disordered" evidence="1">
    <location>
        <begin position="165"/>
        <end position="191"/>
    </location>
</feature>
<feature type="region of interest" description="Disordered" evidence="1">
    <location>
        <begin position="263"/>
        <end position="305"/>
    </location>
</feature>
<sequence>MKSIPDHTVLQKIKVGWLAPNTWWPEEWMVEGEPKLRRTLDRRVKLGEPFTDQELADIKHLSSVNPKWLQRVGIGTYEDADTYVGGRFDDWMKLPSGKRVLTATLAFQRQHPHMVQAMAAPPSHPDYTLGRFMTTKSPNIPDDVKEEMKREAYEQIRQTAVDTLHPAGIPADRRHPDADKESTQKWASQDKDAREMLTKVLLILRNGLKLYDAGRKAHMDDHGQDVIRALAHGGRVVIDIPALTDGQSPYDLTDFLGVTQPVPERQDTAGQDQTRQPGPSVTPRDFATHRTKITEDKDGKPGKFQEEGELPAAVKNFFSKAGSKPPLLMGMDIAGGGLGGSDWNGDVILPNGSWGHMLLVFQQPTAKTKGSLLVGIETLAPHAKSPVGYEHKATSSEATANDESVLHGHKGDKVGDGKLKDNSRLVELSDFTQKHSGGNWRAFLDELNQEWVQKLAKTEDGSKEREALYRELVGPRQI</sequence>
<name>A0AB39MN67_9ACTN</name>
<dbReference type="Pfam" id="PF15521">
    <property type="entry name" value="Ntox11"/>
    <property type="match status" value="1"/>
</dbReference>
<dbReference type="EMBL" id="CP163431">
    <property type="protein sequence ID" value="XDQ07447.1"/>
    <property type="molecule type" value="Genomic_DNA"/>
</dbReference>
<protein>
    <submittedName>
        <fullName evidence="3">PE-PGRS family protein</fullName>
    </submittedName>
</protein>
<feature type="compositionally biased region" description="Basic and acidic residues" evidence="1">
    <location>
        <begin position="286"/>
        <end position="305"/>
    </location>
</feature>
<proteinExistence type="predicted"/>
<feature type="domain" description="Novel toxin 11" evidence="2">
    <location>
        <begin position="338"/>
        <end position="472"/>
    </location>
</feature>
<organism evidence="3">
    <name type="scientific">Streptomyces sp. R08</name>
    <dbReference type="NCBI Taxonomy" id="3238624"/>
    <lineage>
        <taxon>Bacteria</taxon>
        <taxon>Bacillati</taxon>
        <taxon>Actinomycetota</taxon>
        <taxon>Actinomycetes</taxon>
        <taxon>Kitasatosporales</taxon>
        <taxon>Streptomycetaceae</taxon>
        <taxon>Streptomyces</taxon>
    </lineage>
</organism>